<dbReference type="Proteomes" id="UP001326715">
    <property type="component" value="Chromosome"/>
</dbReference>
<accession>A0ABZ0X7X6</accession>
<gene>
    <name evidence="1" type="ORF">SR876_17330</name>
</gene>
<evidence type="ECO:0000313" key="1">
    <source>
        <dbReference type="EMBL" id="WQG86702.1"/>
    </source>
</evidence>
<dbReference type="RefSeq" id="WP_177318592.1">
    <property type="nucleotide sequence ID" value="NZ_CP139972.1"/>
</dbReference>
<reference evidence="1 2" key="1">
    <citation type="submission" date="2023-11" db="EMBL/GenBank/DDBJ databases">
        <title>MicrobeMod: A computational toolkit for identifying prokaryotic methylation and restriction-modification with nanopore sequencing.</title>
        <authorList>
            <person name="Crits-Christoph A."/>
            <person name="Kang S.C."/>
            <person name="Lee H."/>
            <person name="Ostrov N."/>
        </authorList>
    </citation>
    <scope>NUCLEOTIDE SEQUENCE [LARGE SCALE GENOMIC DNA]</scope>
    <source>
        <strain evidence="1 2">ATCC 23090</strain>
    </source>
</reference>
<dbReference type="EMBL" id="CP140154">
    <property type="protein sequence ID" value="WQG86702.1"/>
    <property type="molecule type" value="Genomic_DNA"/>
</dbReference>
<protein>
    <submittedName>
        <fullName evidence="1">Uncharacterized protein</fullName>
    </submittedName>
</protein>
<keyword evidence="2" id="KW-1185">Reference proteome</keyword>
<evidence type="ECO:0000313" key="2">
    <source>
        <dbReference type="Proteomes" id="UP001326715"/>
    </source>
</evidence>
<proteinExistence type="predicted"/>
<organism evidence="1 2">
    <name type="scientific">Chitinophaga sancti</name>
    <dbReference type="NCBI Taxonomy" id="1004"/>
    <lineage>
        <taxon>Bacteria</taxon>
        <taxon>Pseudomonadati</taxon>
        <taxon>Bacteroidota</taxon>
        <taxon>Chitinophagia</taxon>
        <taxon>Chitinophagales</taxon>
        <taxon>Chitinophagaceae</taxon>
        <taxon>Chitinophaga</taxon>
    </lineage>
</organism>
<sequence>MAKIGEFIYIDFGYGITTGSAALRSGSGCGLLLPELNAGELTTYVDSVCFAVV</sequence>
<name>A0ABZ0X7X6_9BACT</name>